<protein>
    <submittedName>
        <fullName evidence="1">Uncharacterized protein</fullName>
    </submittedName>
</protein>
<proteinExistence type="predicted"/>
<accession>A0A179S9U1</accession>
<comment type="caution">
    <text evidence="1">The sequence shown here is derived from an EMBL/GenBank/DDBJ whole genome shotgun (WGS) entry which is preliminary data.</text>
</comment>
<gene>
    <name evidence="1" type="ORF">A5481_15155</name>
</gene>
<name>A0A179S9U1_9HYPH</name>
<dbReference type="AlphaFoldDB" id="A0A179S9U1"/>
<dbReference type="Proteomes" id="UP000078316">
    <property type="component" value="Unassembled WGS sequence"/>
</dbReference>
<dbReference type="STRING" id="427683.A5481_15155"/>
<dbReference type="EMBL" id="LWHQ01000027">
    <property type="protein sequence ID" value="OAS24098.1"/>
    <property type="molecule type" value="Genomic_DNA"/>
</dbReference>
<sequence length="90" mass="9679">MGEHQPRDDLGLDDLGEVVAPARLPMYSPGVQGQRRPVPKSPLAAGRQIAGQGTGLCLISHRHLPDAQENRAFSMVCRLFYIGSVVTVTA</sequence>
<organism evidence="1 2">
    <name type="scientific">Methylobacterium platani</name>
    <dbReference type="NCBI Taxonomy" id="427683"/>
    <lineage>
        <taxon>Bacteria</taxon>
        <taxon>Pseudomonadati</taxon>
        <taxon>Pseudomonadota</taxon>
        <taxon>Alphaproteobacteria</taxon>
        <taxon>Hyphomicrobiales</taxon>
        <taxon>Methylobacteriaceae</taxon>
        <taxon>Methylobacterium</taxon>
    </lineage>
</organism>
<evidence type="ECO:0000313" key="2">
    <source>
        <dbReference type="Proteomes" id="UP000078316"/>
    </source>
</evidence>
<reference evidence="1 2" key="1">
    <citation type="submission" date="2016-04" db="EMBL/GenBank/DDBJ databases">
        <authorList>
            <person name="Evans L.H."/>
            <person name="Alamgir A."/>
            <person name="Owens N."/>
            <person name="Weber N.D."/>
            <person name="Virtaneva K."/>
            <person name="Barbian K."/>
            <person name="Babar A."/>
            <person name="Rosenke K."/>
        </authorList>
    </citation>
    <scope>NUCLEOTIDE SEQUENCE [LARGE SCALE GENOMIC DNA]</scope>
    <source>
        <strain evidence="1 2">PMB02</strain>
    </source>
</reference>
<evidence type="ECO:0000313" key="1">
    <source>
        <dbReference type="EMBL" id="OAS24098.1"/>
    </source>
</evidence>